<organism evidence="1 2">
    <name type="scientific">Dermacentor silvarum</name>
    <name type="common">Tick</name>
    <dbReference type="NCBI Taxonomy" id="543639"/>
    <lineage>
        <taxon>Eukaryota</taxon>
        <taxon>Metazoa</taxon>
        <taxon>Ecdysozoa</taxon>
        <taxon>Arthropoda</taxon>
        <taxon>Chelicerata</taxon>
        <taxon>Arachnida</taxon>
        <taxon>Acari</taxon>
        <taxon>Parasitiformes</taxon>
        <taxon>Ixodida</taxon>
        <taxon>Ixodoidea</taxon>
        <taxon>Ixodidae</taxon>
        <taxon>Rhipicephalinae</taxon>
        <taxon>Dermacentor</taxon>
    </lineage>
</organism>
<dbReference type="EMBL" id="CM023479">
    <property type="protein sequence ID" value="KAH7973716.1"/>
    <property type="molecule type" value="Genomic_DNA"/>
</dbReference>
<gene>
    <name evidence="1" type="ORF">HPB49_004179</name>
</gene>
<comment type="caution">
    <text evidence="1">The sequence shown here is derived from an EMBL/GenBank/DDBJ whole genome shotgun (WGS) entry which is preliminary data.</text>
</comment>
<accession>A0ACB8DMW4</accession>
<dbReference type="Proteomes" id="UP000821865">
    <property type="component" value="Chromosome 10"/>
</dbReference>
<keyword evidence="2" id="KW-1185">Reference proteome</keyword>
<evidence type="ECO:0000313" key="1">
    <source>
        <dbReference type="EMBL" id="KAH7973716.1"/>
    </source>
</evidence>
<sequence>MRQANEQMGDDVLSDRIKALPPKQQKAIRTCFKAAGRRSTSGMRYEKEWILECVLLRMRSPKLYEQLRKHKILILPSRTCLQSYVQKFKSGIGFSENVFKAITVKTEDMDMNARHGGIVFDEMKLSEHFSVNAPGDWTQILGVFASRGINKPEMLTKLLLEAILIAERAGLFVGFFTCDGASWNRIMWRSFGIGVLKKKLRAAAKLKKFQELAPWIPAVVNHLYWWALSSRVQPELILAKWRSLVRHVVDIHVHDESLYQRGEHEPLAKKRWLEEGYGNDLLKCAVDLCQNESSYTKAE</sequence>
<proteinExistence type="predicted"/>
<reference evidence="1" key="1">
    <citation type="submission" date="2020-05" db="EMBL/GenBank/DDBJ databases">
        <title>Large-scale comparative analyses of tick genomes elucidate their genetic diversity and vector capacities.</title>
        <authorList>
            <person name="Jia N."/>
            <person name="Wang J."/>
            <person name="Shi W."/>
            <person name="Du L."/>
            <person name="Sun Y."/>
            <person name="Zhan W."/>
            <person name="Jiang J."/>
            <person name="Wang Q."/>
            <person name="Zhang B."/>
            <person name="Ji P."/>
            <person name="Sakyi L.B."/>
            <person name="Cui X."/>
            <person name="Yuan T."/>
            <person name="Jiang B."/>
            <person name="Yang W."/>
            <person name="Lam T.T.-Y."/>
            <person name="Chang Q."/>
            <person name="Ding S."/>
            <person name="Wang X."/>
            <person name="Zhu J."/>
            <person name="Ruan X."/>
            <person name="Zhao L."/>
            <person name="Wei J."/>
            <person name="Que T."/>
            <person name="Du C."/>
            <person name="Cheng J."/>
            <person name="Dai P."/>
            <person name="Han X."/>
            <person name="Huang E."/>
            <person name="Gao Y."/>
            <person name="Liu J."/>
            <person name="Shao H."/>
            <person name="Ye R."/>
            <person name="Li L."/>
            <person name="Wei W."/>
            <person name="Wang X."/>
            <person name="Wang C."/>
            <person name="Yang T."/>
            <person name="Huo Q."/>
            <person name="Li W."/>
            <person name="Guo W."/>
            <person name="Chen H."/>
            <person name="Zhou L."/>
            <person name="Ni X."/>
            <person name="Tian J."/>
            <person name="Zhou Y."/>
            <person name="Sheng Y."/>
            <person name="Liu T."/>
            <person name="Pan Y."/>
            <person name="Xia L."/>
            <person name="Li J."/>
            <person name="Zhao F."/>
            <person name="Cao W."/>
        </authorList>
    </citation>
    <scope>NUCLEOTIDE SEQUENCE</scope>
    <source>
        <strain evidence="1">Dsil-2018</strain>
    </source>
</reference>
<evidence type="ECO:0000313" key="2">
    <source>
        <dbReference type="Proteomes" id="UP000821865"/>
    </source>
</evidence>
<name>A0ACB8DMW4_DERSI</name>
<protein>
    <submittedName>
        <fullName evidence="1">Uncharacterized protein</fullName>
    </submittedName>
</protein>